<dbReference type="GO" id="GO:0043565">
    <property type="term" value="F:sequence-specific DNA binding"/>
    <property type="evidence" value="ECO:0007669"/>
    <property type="project" value="InterPro"/>
</dbReference>
<dbReference type="Pfam" id="PF00046">
    <property type="entry name" value="Homeodomain"/>
    <property type="match status" value="1"/>
</dbReference>
<dbReference type="Proteomes" id="UP000595140">
    <property type="component" value="Unassembled WGS sequence"/>
</dbReference>
<reference evidence="11 12" key="1">
    <citation type="submission" date="2018-04" db="EMBL/GenBank/DDBJ databases">
        <authorList>
            <person name="Vogel A."/>
        </authorList>
    </citation>
    <scope>NUCLEOTIDE SEQUENCE [LARGE SCALE GENOMIC DNA]</scope>
</reference>
<keyword evidence="3" id="KW-0805">Transcription regulation</keyword>
<feature type="DNA-binding region" description="Homeobox" evidence="8">
    <location>
        <begin position="67"/>
        <end position="126"/>
    </location>
</feature>
<organism evidence="11 12">
    <name type="scientific">Cuscuta campestris</name>
    <dbReference type="NCBI Taxonomy" id="132261"/>
    <lineage>
        <taxon>Eukaryota</taxon>
        <taxon>Viridiplantae</taxon>
        <taxon>Streptophyta</taxon>
        <taxon>Embryophyta</taxon>
        <taxon>Tracheophyta</taxon>
        <taxon>Spermatophyta</taxon>
        <taxon>Magnoliopsida</taxon>
        <taxon>eudicotyledons</taxon>
        <taxon>Gunneridae</taxon>
        <taxon>Pentapetalae</taxon>
        <taxon>asterids</taxon>
        <taxon>lamiids</taxon>
        <taxon>Solanales</taxon>
        <taxon>Convolvulaceae</taxon>
        <taxon>Cuscuteae</taxon>
        <taxon>Cuscuta</taxon>
        <taxon>Cuscuta subgen. Grammica</taxon>
        <taxon>Cuscuta sect. Cleistogrammica</taxon>
    </lineage>
</organism>
<dbReference type="InterPro" id="IPR017970">
    <property type="entry name" value="Homeobox_CS"/>
</dbReference>
<evidence type="ECO:0000256" key="7">
    <source>
        <dbReference type="ARBA" id="ARBA00023242"/>
    </source>
</evidence>
<dbReference type="AlphaFoldDB" id="A0A484K8L0"/>
<feature type="domain" description="Homeobox" evidence="10">
    <location>
        <begin position="65"/>
        <end position="125"/>
    </location>
</feature>
<dbReference type="Gene3D" id="1.10.10.60">
    <property type="entry name" value="Homeodomain-like"/>
    <property type="match status" value="1"/>
</dbReference>
<comment type="subcellular location">
    <subcellularLocation>
        <location evidence="1 8 9">Nucleus</location>
    </subcellularLocation>
</comment>
<evidence type="ECO:0000256" key="6">
    <source>
        <dbReference type="ARBA" id="ARBA00023163"/>
    </source>
</evidence>
<dbReference type="GO" id="GO:0005634">
    <property type="term" value="C:nucleus"/>
    <property type="evidence" value="ECO:0007669"/>
    <property type="project" value="UniProtKB-SubCell"/>
</dbReference>
<evidence type="ECO:0000256" key="2">
    <source>
        <dbReference type="ARBA" id="ARBA00006074"/>
    </source>
</evidence>
<dbReference type="InterPro" id="IPR050762">
    <property type="entry name" value="HD-ZIP_Homeobox_LZ_Class_II"/>
</dbReference>
<dbReference type="PANTHER" id="PTHR45714">
    <property type="entry name" value="HOMEOBOX-LEUCINE ZIPPER PROTEIN HAT14"/>
    <property type="match status" value="1"/>
</dbReference>
<dbReference type="PANTHER" id="PTHR45714:SF72">
    <property type="entry name" value="HOMEOBOX-LEUCINE ZIPPER PROTEIN HOX26-RELATED"/>
    <property type="match status" value="1"/>
</dbReference>
<evidence type="ECO:0000313" key="12">
    <source>
        <dbReference type="Proteomes" id="UP000595140"/>
    </source>
</evidence>
<dbReference type="PROSITE" id="PS50071">
    <property type="entry name" value="HOMEOBOX_2"/>
    <property type="match status" value="1"/>
</dbReference>
<protein>
    <recommendedName>
        <fullName evidence="10">Homeobox domain-containing protein</fullName>
    </recommendedName>
</protein>
<dbReference type="InterPro" id="IPR003106">
    <property type="entry name" value="Leu_zip_homeo"/>
</dbReference>
<keyword evidence="7 8" id="KW-0539">Nucleus</keyword>
<keyword evidence="6" id="KW-0804">Transcription</keyword>
<keyword evidence="4 8" id="KW-0238">DNA-binding</keyword>
<dbReference type="SMART" id="SM00340">
    <property type="entry name" value="HALZ"/>
    <property type="match status" value="1"/>
</dbReference>
<evidence type="ECO:0000256" key="8">
    <source>
        <dbReference type="PROSITE-ProRule" id="PRU00108"/>
    </source>
</evidence>
<name>A0A484K8L0_9ASTE</name>
<dbReference type="OrthoDB" id="6159439at2759"/>
<evidence type="ECO:0000256" key="1">
    <source>
        <dbReference type="ARBA" id="ARBA00004123"/>
    </source>
</evidence>
<evidence type="ECO:0000256" key="5">
    <source>
        <dbReference type="ARBA" id="ARBA00023155"/>
    </source>
</evidence>
<comment type="similarity">
    <text evidence="2">Belongs to the HD-ZIP homeobox family. Class II subfamily.</text>
</comment>
<dbReference type="Pfam" id="PF02183">
    <property type="entry name" value="HALZ"/>
    <property type="match status" value="1"/>
</dbReference>
<keyword evidence="5 8" id="KW-0371">Homeobox</keyword>
<dbReference type="CDD" id="cd00086">
    <property type="entry name" value="homeodomain"/>
    <property type="match status" value="1"/>
</dbReference>
<accession>A0A484K8L0</accession>
<dbReference type="InterPro" id="IPR009057">
    <property type="entry name" value="Homeodomain-like_sf"/>
</dbReference>
<dbReference type="InterPro" id="IPR001356">
    <property type="entry name" value="HD"/>
</dbReference>
<dbReference type="EMBL" id="OOIL02000204">
    <property type="protein sequence ID" value="VFQ61780.1"/>
    <property type="molecule type" value="Genomic_DNA"/>
</dbReference>
<sequence length="199" mass="22999">MGEHDKELDLGLGLGLGRYGPEEDRLPNVGISLDLCLPLHSNDQSGEVIFENSKPYEIDEAECENSYGRKKLRLNKEQSELLEDCFKHHTTLTMDRKLELAKKLNLKPRQVEVWFQNRRARTKLKQTEVDCKLLKKHCESLSYENARLRRELHELHSKHPFPDGLTKTKKTFVTCPSCQKMADPSNGQKIKTELKDLEA</sequence>
<evidence type="ECO:0000313" key="11">
    <source>
        <dbReference type="EMBL" id="VFQ61780.1"/>
    </source>
</evidence>
<dbReference type="GO" id="GO:0000981">
    <property type="term" value="F:DNA-binding transcription factor activity, RNA polymerase II-specific"/>
    <property type="evidence" value="ECO:0007669"/>
    <property type="project" value="InterPro"/>
</dbReference>
<evidence type="ECO:0000256" key="9">
    <source>
        <dbReference type="RuleBase" id="RU000682"/>
    </source>
</evidence>
<dbReference type="SMART" id="SM00389">
    <property type="entry name" value="HOX"/>
    <property type="match status" value="1"/>
</dbReference>
<gene>
    <name evidence="11" type="ORF">CCAM_LOCUS3556</name>
</gene>
<keyword evidence="12" id="KW-1185">Reference proteome</keyword>
<dbReference type="SUPFAM" id="SSF46689">
    <property type="entry name" value="Homeodomain-like"/>
    <property type="match status" value="1"/>
</dbReference>
<evidence type="ECO:0000256" key="4">
    <source>
        <dbReference type="ARBA" id="ARBA00023125"/>
    </source>
</evidence>
<evidence type="ECO:0000256" key="3">
    <source>
        <dbReference type="ARBA" id="ARBA00023015"/>
    </source>
</evidence>
<dbReference type="PROSITE" id="PS00027">
    <property type="entry name" value="HOMEOBOX_1"/>
    <property type="match status" value="1"/>
</dbReference>
<proteinExistence type="inferred from homology"/>
<evidence type="ECO:0000259" key="10">
    <source>
        <dbReference type="PROSITE" id="PS50071"/>
    </source>
</evidence>